<proteinExistence type="predicted"/>
<dbReference type="Gene3D" id="3.20.20.140">
    <property type="entry name" value="Metal-dependent hydrolases"/>
    <property type="match status" value="1"/>
</dbReference>
<dbReference type="GO" id="GO:0006508">
    <property type="term" value="P:proteolysis"/>
    <property type="evidence" value="ECO:0007669"/>
    <property type="project" value="InterPro"/>
</dbReference>
<accession>A0A1A9HW00</accession>
<dbReference type="PANTHER" id="PTHR10443:SF12">
    <property type="entry name" value="DIPEPTIDASE"/>
    <property type="match status" value="1"/>
</dbReference>
<dbReference type="Pfam" id="PF01244">
    <property type="entry name" value="Peptidase_M19"/>
    <property type="match status" value="1"/>
</dbReference>
<name>A0A1A9HW00_9CHLA</name>
<dbReference type="PROSITE" id="PS51365">
    <property type="entry name" value="RENAL_DIPEPTIDASE_2"/>
    <property type="match status" value="1"/>
</dbReference>
<protein>
    <submittedName>
        <fullName evidence="1">Microsomal dipeptidase</fullName>
    </submittedName>
</protein>
<dbReference type="EMBL" id="CP014639">
    <property type="protein sequence ID" value="ANH79015.1"/>
    <property type="molecule type" value="Genomic_DNA"/>
</dbReference>
<dbReference type="KEGG" id="csaz:Cs308_0845"/>
<dbReference type="RefSeq" id="WP_066482894.1">
    <property type="nucleotide sequence ID" value="NZ_CP014639.1"/>
</dbReference>
<dbReference type="PANTHER" id="PTHR10443">
    <property type="entry name" value="MICROSOMAL DIPEPTIDASE"/>
    <property type="match status" value="1"/>
</dbReference>
<dbReference type="InterPro" id="IPR032466">
    <property type="entry name" value="Metal_Hydrolase"/>
</dbReference>
<keyword evidence="2" id="KW-1185">Reference proteome</keyword>
<dbReference type="PATRIC" id="fig|1806891.3.peg.838"/>
<gene>
    <name evidence="1" type="ORF">Cs308_0845</name>
</gene>
<sequence length="327" mass="36616">MIIDIHCDLLSHPHFSPRDPNVRCSPGQLFVGGIRKQVCAIFVAKSQKTPSCDEQNALFFSLPQEDPRITCITHNKEHNTVSLTKKEPSLAIIRSIENASVLGNDSQPLHELFIKLVALTKEGPLAYLGIVWNEENRFGGGAFAPNKLSQEGKYLLDLMDQLAIPIDLSHCCDRLTEDILDYTANKLPNLPILASHSNFRAILDHPRNLMDVHAKEIAHRGGVIGLNLIRPFVGPSLDAIQDHILHAEKIEVLFNLVLGTDFFYSNATEKFFDNFKSAADHPTLHQIIRHSCSEEQAKSILASRAEQFLQRVIAKQAGKQEFTYIDL</sequence>
<reference evidence="2" key="1">
    <citation type="submission" date="2016-03" db="EMBL/GenBank/DDBJ databases">
        <title>Culture-independent genomics supports pathogen discovery for uncultivable bacteria within the genus Chlamydia.</title>
        <authorList>
            <person name="Taylor-Brown A."/>
            <person name="Bachmann N.L."/>
            <person name="Borel N."/>
            <person name="Polkinghorne A."/>
        </authorList>
    </citation>
    <scope>NUCLEOTIDE SEQUENCE [LARGE SCALE GENOMIC DNA]</scope>
    <source>
        <strain evidence="2">2742-308</strain>
    </source>
</reference>
<dbReference type="OrthoDB" id="17254at2"/>
<dbReference type="SUPFAM" id="SSF51556">
    <property type="entry name" value="Metallo-dependent hydrolases"/>
    <property type="match status" value="1"/>
</dbReference>
<evidence type="ECO:0000313" key="1">
    <source>
        <dbReference type="EMBL" id="ANH79015.1"/>
    </source>
</evidence>
<dbReference type="Proteomes" id="UP000078162">
    <property type="component" value="Chromosome"/>
</dbReference>
<dbReference type="GO" id="GO:0070573">
    <property type="term" value="F:metallodipeptidase activity"/>
    <property type="evidence" value="ECO:0007669"/>
    <property type="project" value="InterPro"/>
</dbReference>
<dbReference type="AlphaFoldDB" id="A0A1A9HW00"/>
<dbReference type="InterPro" id="IPR008257">
    <property type="entry name" value="Pept_M19"/>
</dbReference>
<evidence type="ECO:0000313" key="2">
    <source>
        <dbReference type="Proteomes" id="UP000078162"/>
    </source>
</evidence>
<organism evidence="1 2">
    <name type="scientific">Candidatus Chlamydia sanziniae</name>
    <dbReference type="NCBI Taxonomy" id="1806891"/>
    <lineage>
        <taxon>Bacteria</taxon>
        <taxon>Pseudomonadati</taxon>
        <taxon>Chlamydiota</taxon>
        <taxon>Chlamydiia</taxon>
        <taxon>Chlamydiales</taxon>
        <taxon>Chlamydiaceae</taxon>
        <taxon>Chlamydia/Chlamydophila group</taxon>
        <taxon>Chlamydia</taxon>
    </lineage>
</organism>